<sequence length="228" mass="22919">MTGFRAAAMVAVLLAAPVLGGCARSSHGTPVAARAGTGTTEPGQPGNASAHPDFGVVPTTGNAPVRAGAVTCGPERRPRIGLVAKVSDPAAPVITVAVPDGWSMQGGAGDVGARLQGPDEMSATVRIAATTLDPQQAFAEYAGALTEDSAVSALSVLPAQLCDYSGQKLLGTLSDTPAESKQFVDRVVHVWTAGGDYLVSVHAEAPAGAPGFDSAATQVTDDFEVKMP</sequence>
<dbReference type="PROSITE" id="PS51257">
    <property type="entry name" value="PROKAR_LIPOPROTEIN"/>
    <property type="match status" value="1"/>
</dbReference>
<dbReference type="Proteomes" id="UP000191039">
    <property type="component" value="Unassembled WGS sequence"/>
</dbReference>
<keyword evidence="2" id="KW-0732">Signal</keyword>
<comment type="caution">
    <text evidence="3">The sequence shown here is derived from an EMBL/GenBank/DDBJ whole genome shotgun (WGS) entry which is preliminary data.</text>
</comment>
<protein>
    <recommendedName>
        <fullName evidence="5">Lipoprotein LpqN</fullName>
    </recommendedName>
</protein>
<feature type="region of interest" description="Disordered" evidence="1">
    <location>
        <begin position="25"/>
        <end position="53"/>
    </location>
</feature>
<proteinExistence type="predicted"/>
<accession>A0A1Q4HEY8</accession>
<reference evidence="3 4" key="1">
    <citation type="submission" date="2016-09" db="EMBL/GenBank/DDBJ databases">
        <title>genome sequences of unsequenced Mycobacteria.</title>
        <authorList>
            <person name="Greninger A.L."/>
            <person name="Jerome K.R."/>
            <person name="Mcnair B."/>
            <person name="Wallis C."/>
            <person name="Fang F."/>
        </authorList>
    </citation>
    <scope>NUCLEOTIDE SEQUENCE [LARGE SCALE GENOMIC DNA]</scope>
    <source>
        <strain evidence="3 4">BM1</strain>
    </source>
</reference>
<feature type="signal peptide" evidence="2">
    <location>
        <begin position="1"/>
        <end position="20"/>
    </location>
</feature>
<evidence type="ECO:0000313" key="4">
    <source>
        <dbReference type="Proteomes" id="UP000191039"/>
    </source>
</evidence>
<dbReference type="STRING" id="1801.BRW64_11150"/>
<dbReference type="EMBL" id="MIJD01000028">
    <property type="protein sequence ID" value="OPE55521.1"/>
    <property type="molecule type" value="Genomic_DNA"/>
</dbReference>
<evidence type="ECO:0000313" key="3">
    <source>
        <dbReference type="EMBL" id="OPE55521.1"/>
    </source>
</evidence>
<evidence type="ECO:0000256" key="1">
    <source>
        <dbReference type="SAM" id="MobiDB-lite"/>
    </source>
</evidence>
<feature type="chain" id="PRO_5043148729" description="Lipoprotein LpqN" evidence="2">
    <location>
        <begin position="21"/>
        <end position="228"/>
    </location>
</feature>
<organism evidence="3 4">
    <name type="scientific">Mycolicibacterium diernhoferi</name>
    <dbReference type="NCBI Taxonomy" id="1801"/>
    <lineage>
        <taxon>Bacteria</taxon>
        <taxon>Bacillati</taxon>
        <taxon>Actinomycetota</taxon>
        <taxon>Actinomycetes</taxon>
        <taxon>Mycobacteriales</taxon>
        <taxon>Mycobacteriaceae</taxon>
        <taxon>Mycolicibacterium</taxon>
    </lineage>
</organism>
<evidence type="ECO:0008006" key="5">
    <source>
        <dbReference type="Google" id="ProtNLM"/>
    </source>
</evidence>
<dbReference type="AlphaFoldDB" id="A0A1Q4HEY8"/>
<evidence type="ECO:0000256" key="2">
    <source>
        <dbReference type="SAM" id="SignalP"/>
    </source>
</evidence>
<dbReference type="RefSeq" id="WP_073856313.1">
    <property type="nucleotide sequence ID" value="NZ_BAAATC010000020.1"/>
</dbReference>
<name>A0A1Q4HEY8_9MYCO</name>
<gene>
    <name evidence="3" type="ORF">BV510_04605</name>
</gene>